<feature type="coiled-coil region" evidence="1">
    <location>
        <begin position="191"/>
        <end position="218"/>
    </location>
</feature>
<dbReference type="InterPro" id="IPR050445">
    <property type="entry name" value="Bact_polysacc_biosynth/exp"/>
</dbReference>
<dbReference type="PANTHER" id="PTHR32309">
    <property type="entry name" value="TYROSINE-PROTEIN KINASE"/>
    <property type="match status" value="1"/>
</dbReference>
<keyword evidence="2" id="KW-0472">Membrane</keyword>
<dbReference type="PANTHER" id="PTHR32309:SF13">
    <property type="entry name" value="FERRIC ENTEROBACTIN TRANSPORT PROTEIN FEPE"/>
    <property type="match status" value="1"/>
</dbReference>
<dbReference type="AlphaFoldDB" id="B7JUL8"/>
<dbReference type="EMBL" id="CP001287">
    <property type="protein sequence ID" value="ACK65562.1"/>
    <property type="molecule type" value="Genomic_DNA"/>
</dbReference>
<reference evidence="4" key="1">
    <citation type="journal article" date="2011" name="MBio">
        <title>Novel metabolic attributes of the genus Cyanothece, comprising a group of unicellular nitrogen-fixing Cyanobacteria.</title>
        <authorList>
            <person name="Bandyopadhyay A."/>
            <person name="Elvitigala T."/>
            <person name="Welsh E."/>
            <person name="Stockel J."/>
            <person name="Liberton M."/>
            <person name="Min H."/>
            <person name="Sherman L.A."/>
            <person name="Pakrasi H.B."/>
        </authorList>
    </citation>
    <scope>NUCLEOTIDE SEQUENCE [LARGE SCALE GENOMIC DNA]</scope>
    <source>
        <strain evidence="4">PCC 8801</strain>
    </source>
</reference>
<keyword evidence="2" id="KW-1133">Transmembrane helix</keyword>
<dbReference type="GO" id="GO:0005886">
    <property type="term" value="C:plasma membrane"/>
    <property type="evidence" value="ECO:0007669"/>
    <property type="project" value="TreeGrafter"/>
</dbReference>
<keyword evidence="1" id="KW-0175">Coiled coil</keyword>
<keyword evidence="2" id="KW-0812">Transmembrane</keyword>
<name>B7JUL8_RIPO1</name>
<dbReference type="STRING" id="41431.PCC8801_1507"/>
<dbReference type="HOGENOM" id="CLU_570763_0_0_3"/>
<proteinExistence type="predicted"/>
<dbReference type="eggNOG" id="COG3206">
    <property type="taxonomic scope" value="Bacteria"/>
</dbReference>
<accession>B7JUL8</accession>
<feature type="transmembrane region" description="Helical" evidence="2">
    <location>
        <begin position="50"/>
        <end position="69"/>
    </location>
</feature>
<dbReference type="OrthoDB" id="580971at2"/>
<feature type="transmembrane region" description="Helical" evidence="2">
    <location>
        <begin position="455"/>
        <end position="474"/>
    </location>
</feature>
<evidence type="ECO:0000256" key="1">
    <source>
        <dbReference type="SAM" id="Coils"/>
    </source>
</evidence>
<dbReference type="Proteomes" id="UP000008204">
    <property type="component" value="Chromosome"/>
</dbReference>
<protein>
    <submittedName>
        <fullName evidence="3">Lipopolysaccharide biosynthesis protein</fullName>
    </submittedName>
</protein>
<dbReference type="GO" id="GO:0004713">
    <property type="term" value="F:protein tyrosine kinase activity"/>
    <property type="evidence" value="ECO:0007669"/>
    <property type="project" value="TreeGrafter"/>
</dbReference>
<evidence type="ECO:0000313" key="3">
    <source>
        <dbReference type="EMBL" id="ACK65562.1"/>
    </source>
</evidence>
<sequence length="478" mass="54010">MKNKGKSSIIALNNPDHGLSSYIAPAKDLFVPNKKGDYLEDIRRKITPTWLLIPLVTLGMTVVGAIWTVKQPAIYQGRFQLLLDNPLTPVNKEREDTKIDYATQVQVLQSSSVLKPILKQVEAQYSDLDYSTLITGKESPLTIEQLSGTKIIEVTFTNTNPRKIEGLLDHLAQSYLNYNQKQTTVKKPAEMTFVNQQLAQLQQQISQRQQQLEKLRQEHNFLNPQQKSQELSQLLQQLQALDFETQVKRKETEAIYDLLQQKLELSPQEALAASILSESPRYQAILNELQNVEVELAKESARFLEDSPVIQGIKDKKANLLLLLEQEAQKNLGNQANTDISLQSSGVSPSSLRLSLQQQLVETESQMAVLRVRQTAINEEIQAVKAKIAEMPLLERQYTNIQRELTIATENFNRLMATSQQMQLEAASQKTVSWQLISPPEVKQMPIYSQLIQNMSVGAIFGLLLGIVMANIPIKNEQ</sequence>
<evidence type="ECO:0000313" key="4">
    <source>
        <dbReference type="Proteomes" id="UP000008204"/>
    </source>
</evidence>
<dbReference type="KEGG" id="cyp:PCC8801_1507"/>
<gene>
    <name evidence="3" type="ordered locus">PCC8801_1507</name>
</gene>
<dbReference type="RefSeq" id="WP_012594835.1">
    <property type="nucleotide sequence ID" value="NC_011726.1"/>
</dbReference>
<evidence type="ECO:0000256" key="2">
    <source>
        <dbReference type="SAM" id="Phobius"/>
    </source>
</evidence>
<keyword evidence="4" id="KW-1185">Reference proteome</keyword>
<organism evidence="3 4">
    <name type="scientific">Rippkaea orientalis (strain PCC 8801 / RF-1)</name>
    <name type="common">Cyanothece sp. (strain PCC 8801)</name>
    <dbReference type="NCBI Taxonomy" id="41431"/>
    <lineage>
        <taxon>Bacteria</taxon>
        <taxon>Bacillati</taxon>
        <taxon>Cyanobacteriota</taxon>
        <taxon>Cyanophyceae</taxon>
        <taxon>Oscillatoriophycideae</taxon>
        <taxon>Chroococcales</taxon>
        <taxon>Aphanothecaceae</taxon>
        <taxon>Rippkaea</taxon>
        <taxon>Rippkaea orientalis</taxon>
    </lineage>
</organism>